<accession>A0A370DZ46</accession>
<evidence type="ECO:0000313" key="2">
    <source>
        <dbReference type="EMBL" id="RDH91863.1"/>
    </source>
</evidence>
<organism evidence="2 3">
    <name type="scientific">endosymbiont of Lamellibrachia luymesi</name>
    <dbReference type="NCBI Taxonomy" id="2200907"/>
    <lineage>
        <taxon>Bacteria</taxon>
        <taxon>Pseudomonadati</taxon>
        <taxon>Pseudomonadota</taxon>
        <taxon>Gammaproteobacteria</taxon>
        <taxon>sulfur-oxidizing symbionts</taxon>
    </lineage>
</organism>
<gene>
    <name evidence="2" type="ORF">DIZ79_04970</name>
</gene>
<dbReference type="AlphaFoldDB" id="A0A370DZ46"/>
<reference evidence="2 3" key="1">
    <citation type="journal article" date="2018" name="ISME J.">
        <title>Endosymbiont genomes yield clues of tubeworm success.</title>
        <authorList>
            <person name="Li Y."/>
            <person name="Liles M.R."/>
            <person name="Halanych K.M."/>
        </authorList>
    </citation>
    <scope>NUCLEOTIDE SEQUENCE [LARGE SCALE GENOMIC DNA]</scope>
    <source>
        <strain evidence="2">A1422</strain>
    </source>
</reference>
<proteinExistence type="predicted"/>
<sequence>MVRTLIPDDFAVIEQHVQFAGMHRLPDPHEHVLKFVTHQQSTKKQSADWNAEFRKWLVTERGYEKARKVNHEAHQSTHGQSLDPLADALFGPLDAEPGAGVDYQAVGEDAG</sequence>
<dbReference type="Proteomes" id="UP000255508">
    <property type="component" value="Unassembled WGS sequence"/>
</dbReference>
<dbReference type="EMBL" id="QFXD01000093">
    <property type="protein sequence ID" value="RDH91863.1"/>
    <property type="molecule type" value="Genomic_DNA"/>
</dbReference>
<name>A0A370DZ46_9GAMM</name>
<evidence type="ECO:0000256" key="1">
    <source>
        <dbReference type="SAM" id="MobiDB-lite"/>
    </source>
</evidence>
<feature type="region of interest" description="Disordered" evidence="1">
    <location>
        <begin position="68"/>
        <end position="89"/>
    </location>
</feature>
<evidence type="ECO:0000313" key="3">
    <source>
        <dbReference type="Proteomes" id="UP000255508"/>
    </source>
</evidence>
<protein>
    <submittedName>
        <fullName evidence="2">Uncharacterized protein</fullName>
    </submittedName>
</protein>
<comment type="caution">
    <text evidence="2">The sequence shown here is derived from an EMBL/GenBank/DDBJ whole genome shotgun (WGS) entry which is preliminary data.</text>
</comment>